<feature type="transmembrane region" description="Helical" evidence="12">
    <location>
        <begin position="162"/>
        <end position="183"/>
    </location>
</feature>
<evidence type="ECO:0000256" key="10">
    <source>
        <dbReference type="ARBA" id="ARBA00062718"/>
    </source>
</evidence>
<feature type="domain" description="ABC transmembrane type-1" evidence="14">
    <location>
        <begin position="86"/>
        <end position="292"/>
    </location>
</feature>
<keyword evidence="5 12" id="KW-0812">Transmembrane</keyword>
<comment type="function">
    <text evidence="9">Part of the ABC transporter complex GltIJKL involved in glutamate and aspartate uptake. Probably responsible for the translocation of the substrate across the membrane.</text>
</comment>
<keyword evidence="3 12" id="KW-0813">Transport</keyword>
<dbReference type="AlphaFoldDB" id="A0A4Y1MTW8"/>
<dbReference type="RefSeq" id="WP_314213525.1">
    <property type="nucleotide sequence ID" value="NZ_CP025189.1"/>
</dbReference>
<protein>
    <recommendedName>
        <fullName evidence="11">Glutamate/aspartate import permease protein GltK</fullName>
    </recommendedName>
</protein>
<dbReference type="InterPro" id="IPR043429">
    <property type="entry name" value="ArtM/GltK/GlnP/TcyL/YhdX-like"/>
</dbReference>
<feature type="transmembrane region" description="Helical" evidence="12">
    <location>
        <begin position="122"/>
        <end position="142"/>
    </location>
</feature>
<dbReference type="Pfam" id="PF00528">
    <property type="entry name" value="BPD_transp_1"/>
    <property type="match status" value="1"/>
</dbReference>
<dbReference type="PANTHER" id="PTHR30614">
    <property type="entry name" value="MEMBRANE COMPONENT OF AMINO ACID ABC TRANSPORTER"/>
    <property type="match status" value="1"/>
</dbReference>
<evidence type="ECO:0000256" key="8">
    <source>
        <dbReference type="ARBA" id="ARBA00023136"/>
    </source>
</evidence>
<evidence type="ECO:0000259" key="14">
    <source>
        <dbReference type="PROSITE" id="PS50928"/>
    </source>
</evidence>
<evidence type="ECO:0000256" key="7">
    <source>
        <dbReference type="ARBA" id="ARBA00022989"/>
    </source>
</evidence>
<evidence type="ECO:0000313" key="15">
    <source>
        <dbReference type="EMBL" id="AWV21019.1"/>
    </source>
</evidence>
<evidence type="ECO:0000256" key="11">
    <source>
        <dbReference type="ARBA" id="ARBA00073645"/>
    </source>
</evidence>
<keyword evidence="8 12" id="KW-0472">Membrane</keyword>
<dbReference type="NCBIfam" id="TIGR01726">
    <property type="entry name" value="HEQRo_perm_3TM"/>
    <property type="match status" value="1"/>
</dbReference>
<dbReference type="CDD" id="cd06261">
    <property type="entry name" value="TM_PBP2"/>
    <property type="match status" value="1"/>
</dbReference>
<evidence type="ECO:0000256" key="9">
    <source>
        <dbReference type="ARBA" id="ARBA00060298"/>
    </source>
</evidence>
<dbReference type="InterPro" id="IPR035906">
    <property type="entry name" value="MetI-like_sf"/>
</dbReference>
<feature type="transmembrane region" description="Helical" evidence="12">
    <location>
        <begin position="246"/>
        <end position="264"/>
    </location>
</feature>
<evidence type="ECO:0000256" key="1">
    <source>
        <dbReference type="ARBA" id="ARBA00004429"/>
    </source>
</evidence>
<dbReference type="InterPro" id="IPR010065">
    <property type="entry name" value="AA_ABC_transptr_permease_3TM"/>
</dbReference>
<gene>
    <name evidence="15" type="ORF">RADP37_01650</name>
</gene>
<evidence type="ECO:0000256" key="4">
    <source>
        <dbReference type="ARBA" id="ARBA00022475"/>
    </source>
</evidence>
<dbReference type="PANTHER" id="PTHR30614:SF0">
    <property type="entry name" value="L-CYSTINE TRANSPORT SYSTEM PERMEASE PROTEIN TCYL"/>
    <property type="match status" value="1"/>
</dbReference>
<dbReference type="GO" id="GO:0006865">
    <property type="term" value="P:amino acid transport"/>
    <property type="evidence" value="ECO:0007669"/>
    <property type="project" value="UniProtKB-KW"/>
</dbReference>
<feature type="transmembrane region" description="Helical" evidence="12">
    <location>
        <begin position="270"/>
        <end position="295"/>
    </location>
</feature>
<feature type="transmembrane region" description="Helical" evidence="12">
    <location>
        <begin position="82"/>
        <end position="110"/>
    </location>
</feature>
<dbReference type="FunFam" id="1.10.3720.10:FF:000006">
    <property type="entry name" value="Glutamate/aspartate ABC transporter, permease protein GltK"/>
    <property type="match status" value="1"/>
</dbReference>
<organism evidence="15">
    <name type="scientific">Roseomonas mucosa</name>
    <dbReference type="NCBI Taxonomy" id="207340"/>
    <lineage>
        <taxon>Bacteria</taxon>
        <taxon>Pseudomonadati</taxon>
        <taxon>Pseudomonadota</taxon>
        <taxon>Alphaproteobacteria</taxon>
        <taxon>Acetobacterales</taxon>
        <taxon>Roseomonadaceae</taxon>
        <taxon>Roseomonas</taxon>
    </lineage>
</organism>
<keyword evidence="6" id="KW-0029">Amino-acid transport</keyword>
<feature type="region of interest" description="Disordered" evidence="13">
    <location>
        <begin position="1"/>
        <end position="30"/>
    </location>
</feature>
<dbReference type="Gene3D" id="1.10.3720.10">
    <property type="entry name" value="MetI-like"/>
    <property type="match status" value="1"/>
</dbReference>
<dbReference type="GO" id="GO:0043190">
    <property type="term" value="C:ATP-binding cassette (ABC) transporter complex"/>
    <property type="evidence" value="ECO:0007669"/>
    <property type="project" value="InterPro"/>
</dbReference>
<feature type="transmembrane region" description="Helical" evidence="12">
    <location>
        <begin position="43"/>
        <end position="62"/>
    </location>
</feature>
<evidence type="ECO:0000256" key="12">
    <source>
        <dbReference type="RuleBase" id="RU363032"/>
    </source>
</evidence>
<evidence type="ECO:0000256" key="13">
    <source>
        <dbReference type="SAM" id="MobiDB-lite"/>
    </source>
</evidence>
<evidence type="ECO:0000256" key="2">
    <source>
        <dbReference type="ARBA" id="ARBA00010072"/>
    </source>
</evidence>
<evidence type="ECO:0000256" key="5">
    <source>
        <dbReference type="ARBA" id="ARBA00022692"/>
    </source>
</evidence>
<reference evidence="15" key="1">
    <citation type="submission" date="2017-12" db="EMBL/GenBank/DDBJ databases">
        <authorList>
            <person name="Martens C."/>
            <person name="Dahlstrom E."/>
            <person name="Barbian K."/>
            <person name="Sykora L."/>
            <person name="Ricklefs S."/>
            <person name="Bruno D."/>
            <person name="Anzick I."/>
            <person name="Myles I."/>
            <person name="Datta S.K."/>
        </authorList>
    </citation>
    <scope>NUCLEOTIDE SEQUENCE</scope>
    <source>
        <strain evidence="15">AD2</strain>
    </source>
</reference>
<name>A0A4Y1MTW8_9PROT</name>
<dbReference type="SUPFAM" id="SSF161098">
    <property type="entry name" value="MetI-like"/>
    <property type="match status" value="1"/>
</dbReference>
<sequence length="302" mass="32746">MTQAIAQQEAAGVAIPDRPGEEGAAPDVTAQDTTEVVPLRHPWTWAASAAVAIIALMVAASVSTNPGFRWPVVAEYMLDGQILTGLARTLGLTVAAMAIGLVLGTLLAVMRLSHNPLLSTMSWLYIWFFRSVPVLVQLIFWYNFGALYPTLSLGIPWGPSLYTADTNALITPIFAALAGLGLAQAAYTAEVIRAGIASVPRGQTRAAMALGMTPRLIFRRIIFPQAMRVIIPPVGNEVISMVKSTSLVSVIALAELLYTAQLIYSRTYETIPLLIVASLWYLIIVSVLSAGQHYLEHRYRQR</sequence>
<dbReference type="InterPro" id="IPR000515">
    <property type="entry name" value="MetI-like"/>
</dbReference>
<keyword evidence="4" id="KW-1003">Cell membrane</keyword>
<comment type="subunit">
    <text evidence="10">The complex is composed of two ATP-binding proteins (GltL), two transmembrane proteins (GltJ and GltK) and a solute-binding protein (GltI).</text>
</comment>
<comment type="subcellular location">
    <subcellularLocation>
        <location evidence="1">Cell inner membrane</location>
        <topology evidence="1">Multi-pass membrane protein</topology>
    </subcellularLocation>
    <subcellularLocation>
        <location evidence="12">Cell membrane</location>
        <topology evidence="12">Multi-pass membrane protein</topology>
    </subcellularLocation>
</comment>
<evidence type="ECO:0000256" key="6">
    <source>
        <dbReference type="ARBA" id="ARBA00022970"/>
    </source>
</evidence>
<dbReference type="GO" id="GO:0022857">
    <property type="term" value="F:transmembrane transporter activity"/>
    <property type="evidence" value="ECO:0007669"/>
    <property type="project" value="InterPro"/>
</dbReference>
<evidence type="ECO:0000256" key="3">
    <source>
        <dbReference type="ARBA" id="ARBA00022448"/>
    </source>
</evidence>
<accession>A0A4Y1MTW8</accession>
<dbReference type="EMBL" id="CP025189">
    <property type="protein sequence ID" value="AWV21019.1"/>
    <property type="molecule type" value="Genomic_DNA"/>
</dbReference>
<dbReference type="PROSITE" id="PS50928">
    <property type="entry name" value="ABC_TM1"/>
    <property type="match status" value="1"/>
</dbReference>
<comment type="similarity">
    <text evidence="2">Belongs to the binding-protein-dependent transport system permease family. HisMQ subfamily.</text>
</comment>
<keyword evidence="7 12" id="KW-1133">Transmembrane helix</keyword>
<proteinExistence type="inferred from homology"/>